<proteinExistence type="predicted"/>
<dbReference type="Proteomes" id="UP000598426">
    <property type="component" value="Unassembled WGS sequence"/>
</dbReference>
<feature type="transmembrane region" description="Helical" evidence="1">
    <location>
        <begin position="62"/>
        <end position="81"/>
    </location>
</feature>
<organism evidence="2 3">
    <name type="scientific">Microbacterium helvum</name>
    <dbReference type="NCBI Taxonomy" id="2773713"/>
    <lineage>
        <taxon>Bacteria</taxon>
        <taxon>Bacillati</taxon>
        <taxon>Actinomycetota</taxon>
        <taxon>Actinomycetes</taxon>
        <taxon>Micrococcales</taxon>
        <taxon>Microbacteriaceae</taxon>
        <taxon>Microbacterium</taxon>
    </lineage>
</organism>
<keyword evidence="3" id="KW-1185">Reference proteome</keyword>
<feature type="transmembrane region" description="Helical" evidence="1">
    <location>
        <begin position="14"/>
        <end position="33"/>
    </location>
</feature>
<keyword evidence="1" id="KW-1133">Transmembrane helix</keyword>
<sequence length="87" mass="9444">MTDREHTSSPLRRAAWIAGAVVVASVLFAPLSFGGFCADAPTADASYCVTTLRSLVGLDTSLWLWLGAVVVLAGFAWWFSARRGRRR</sequence>
<evidence type="ECO:0008006" key="4">
    <source>
        <dbReference type="Google" id="ProtNLM"/>
    </source>
</evidence>
<evidence type="ECO:0000313" key="2">
    <source>
        <dbReference type="EMBL" id="MBD3942185.1"/>
    </source>
</evidence>
<dbReference type="RefSeq" id="WP_191171814.1">
    <property type="nucleotide sequence ID" value="NZ_JACXZS010000006.1"/>
</dbReference>
<gene>
    <name evidence="2" type="ORF">IF188_10795</name>
</gene>
<evidence type="ECO:0000313" key="3">
    <source>
        <dbReference type="Proteomes" id="UP000598426"/>
    </source>
</evidence>
<reference evidence="2 3" key="1">
    <citation type="submission" date="2020-09" db="EMBL/GenBank/DDBJ databases">
        <title>Isolation and identification of active actinomycetes.</title>
        <authorList>
            <person name="Li X."/>
        </authorList>
    </citation>
    <scope>NUCLEOTIDE SEQUENCE [LARGE SCALE GENOMIC DNA]</scope>
    <source>
        <strain evidence="2 3">NEAU-LLC</strain>
    </source>
</reference>
<accession>A0ABR8NNE7</accession>
<dbReference type="EMBL" id="JACXZS010000006">
    <property type="protein sequence ID" value="MBD3942185.1"/>
    <property type="molecule type" value="Genomic_DNA"/>
</dbReference>
<keyword evidence="1" id="KW-0472">Membrane</keyword>
<protein>
    <recommendedName>
        <fullName evidence="4">LPXTG cell wall anchor domain-containing protein</fullName>
    </recommendedName>
</protein>
<name>A0ABR8NNE7_9MICO</name>
<keyword evidence="1" id="KW-0812">Transmembrane</keyword>
<comment type="caution">
    <text evidence="2">The sequence shown here is derived from an EMBL/GenBank/DDBJ whole genome shotgun (WGS) entry which is preliminary data.</text>
</comment>
<evidence type="ECO:0000256" key="1">
    <source>
        <dbReference type="SAM" id="Phobius"/>
    </source>
</evidence>